<proteinExistence type="predicted"/>
<comment type="caution">
    <text evidence="1">The sequence shown here is derived from an EMBL/GenBank/DDBJ whole genome shotgun (WGS) entry which is preliminary data.</text>
</comment>
<accession>A0ABW1EGA4</accession>
<organism evidence="1 2">
    <name type="scientific">Acidicapsa dinghuensis</name>
    <dbReference type="NCBI Taxonomy" id="2218256"/>
    <lineage>
        <taxon>Bacteria</taxon>
        <taxon>Pseudomonadati</taxon>
        <taxon>Acidobacteriota</taxon>
        <taxon>Terriglobia</taxon>
        <taxon>Terriglobales</taxon>
        <taxon>Acidobacteriaceae</taxon>
        <taxon>Acidicapsa</taxon>
    </lineage>
</organism>
<name>A0ABW1EGA4_9BACT</name>
<protein>
    <submittedName>
        <fullName evidence="1">Phosphoesterase</fullName>
    </submittedName>
</protein>
<dbReference type="RefSeq" id="WP_263338962.1">
    <property type="nucleotide sequence ID" value="NZ_JAGSYH010000005.1"/>
</dbReference>
<evidence type="ECO:0000313" key="2">
    <source>
        <dbReference type="Proteomes" id="UP001596091"/>
    </source>
</evidence>
<gene>
    <name evidence="1" type="ORF">ACFPT7_11280</name>
</gene>
<dbReference type="SUPFAM" id="SSF64182">
    <property type="entry name" value="DHH phosphoesterases"/>
    <property type="match status" value="1"/>
</dbReference>
<dbReference type="Proteomes" id="UP001596091">
    <property type="component" value="Unassembled WGS sequence"/>
</dbReference>
<dbReference type="EMBL" id="JBHSPH010000003">
    <property type="protein sequence ID" value="MFC5862876.1"/>
    <property type="molecule type" value="Genomic_DNA"/>
</dbReference>
<keyword evidence="2" id="KW-1185">Reference proteome</keyword>
<sequence length="335" mass="37751">MRVRVFYHDKCFDGACSASLFTRFYRECIAPTLSEPVTYEYQGLVHRAGALFNEADFTGDENAIVDFKYSASPKITWWFDHHLSAFLTPADHEHFLACQRDPVCAGHKFFDPSYTSCTSYLAHIAETRFRFDTAPVKDLIYWANIVDGALYESPEAAVEMAAPAMKLTLIIESTQDPTFIPRLIPLLTELPLAEVLSQPFVAPLLFPLLEQHERAIALIRERAEYRDGTIFFDISDHQLEGFNKFIPYYLYPQATYSIGLSKSSFRTKVAVGSNPWTKAKPEEMVNLAQVCERYGGGGHARVGAISFPPDRSDEAREASLVIVAELRAKNPFPGK</sequence>
<reference evidence="2" key="1">
    <citation type="journal article" date="2019" name="Int. J. Syst. Evol. Microbiol.">
        <title>The Global Catalogue of Microorganisms (GCM) 10K type strain sequencing project: providing services to taxonomists for standard genome sequencing and annotation.</title>
        <authorList>
            <consortium name="The Broad Institute Genomics Platform"/>
            <consortium name="The Broad Institute Genome Sequencing Center for Infectious Disease"/>
            <person name="Wu L."/>
            <person name="Ma J."/>
        </authorList>
    </citation>
    <scope>NUCLEOTIDE SEQUENCE [LARGE SCALE GENOMIC DNA]</scope>
    <source>
        <strain evidence="2">JCM 4087</strain>
    </source>
</reference>
<dbReference type="InterPro" id="IPR038763">
    <property type="entry name" value="DHH_sf"/>
</dbReference>
<evidence type="ECO:0000313" key="1">
    <source>
        <dbReference type="EMBL" id="MFC5862876.1"/>
    </source>
</evidence>